<feature type="non-terminal residue" evidence="1">
    <location>
        <position position="1"/>
    </location>
</feature>
<gene>
    <name evidence="1" type="ORF">SCALOS_LOCUS4993</name>
</gene>
<dbReference type="Proteomes" id="UP000789860">
    <property type="component" value="Unassembled WGS sequence"/>
</dbReference>
<organism evidence="1 2">
    <name type="scientific">Scutellospora calospora</name>
    <dbReference type="NCBI Taxonomy" id="85575"/>
    <lineage>
        <taxon>Eukaryota</taxon>
        <taxon>Fungi</taxon>
        <taxon>Fungi incertae sedis</taxon>
        <taxon>Mucoromycota</taxon>
        <taxon>Glomeromycotina</taxon>
        <taxon>Glomeromycetes</taxon>
        <taxon>Diversisporales</taxon>
        <taxon>Gigasporaceae</taxon>
        <taxon>Scutellospora</taxon>
    </lineage>
</organism>
<evidence type="ECO:0000313" key="1">
    <source>
        <dbReference type="EMBL" id="CAG8545400.1"/>
    </source>
</evidence>
<reference evidence="1" key="1">
    <citation type="submission" date="2021-06" db="EMBL/GenBank/DDBJ databases">
        <authorList>
            <person name="Kallberg Y."/>
            <person name="Tangrot J."/>
            <person name="Rosling A."/>
        </authorList>
    </citation>
    <scope>NUCLEOTIDE SEQUENCE</scope>
    <source>
        <strain evidence="1">AU212A</strain>
    </source>
</reference>
<name>A0ACA9LRW6_9GLOM</name>
<evidence type="ECO:0000313" key="2">
    <source>
        <dbReference type="Proteomes" id="UP000789860"/>
    </source>
</evidence>
<keyword evidence="2" id="KW-1185">Reference proteome</keyword>
<dbReference type="EMBL" id="CAJVPM010007407">
    <property type="protein sequence ID" value="CAG8545400.1"/>
    <property type="molecule type" value="Genomic_DNA"/>
</dbReference>
<proteinExistence type="predicted"/>
<comment type="caution">
    <text evidence="1">The sequence shown here is derived from an EMBL/GenBank/DDBJ whole genome shotgun (WGS) entry which is preliminary data.</text>
</comment>
<protein>
    <submittedName>
        <fullName evidence="1">4838_t:CDS:1</fullName>
    </submittedName>
</protein>
<sequence>HEQFRLIKEEKILEANYSKIIETNNQNSKEIKKDKARLELKDIYKCRSRTKRTNIYESESDKVSTSRQETCSEEFKNDLNIITI</sequence>
<accession>A0ACA9LRW6</accession>